<dbReference type="SUPFAM" id="SSF144232">
    <property type="entry name" value="HIT/MYND zinc finger-like"/>
    <property type="match status" value="1"/>
</dbReference>
<sequence>LSGNYDDTNNLKNLDELPLKYISVNPLTAKGDEAACMICKGASTLLCTSCRTYYCTKEHLYQDDDSSHGAVCGLIEQSLLIEDMPLALKISPQIQAKLLNYYSQVAQQCTDRARIHLIDQNNKLAFPAAERALHYCKKLYLNKPELINNLILMIEISVLNDQMEPGYANLASAQLQLINLKKSITKQIQKGLEAKIRSGFILLSKINS</sequence>
<dbReference type="EMBL" id="GDID01000034">
    <property type="protein sequence ID" value="JAP96572.1"/>
    <property type="molecule type" value="Transcribed_RNA"/>
</dbReference>
<accession>A0A146KIT2</accession>
<feature type="non-terminal residue" evidence="1">
    <location>
        <position position="1"/>
    </location>
</feature>
<gene>
    <name evidence="1" type="ORF">TPC1_10043</name>
</gene>
<feature type="non-terminal residue" evidence="1">
    <location>
        <position position="208"/>
    </location>
</feature>
<evidence type="ECO:0000313" key="1">
    <source>
        <dbReference type="EMBL" id="JAP96572.1"/>
    </source>
</evidence>
<reference evidence="1" key="1">
    <citation type="submission" date="2015-07" db="EMBL/GenBank/DDBJ databases">
        <title>Adaptation to a free-living lifestyle via gene acquisitions in the diplomonad Trepomonas sp. PC1.</title>
        <authorList>
            <person name="Xu F."/>
            <person name="Jerlstrom-Hultqvist J."/>
            <person name="Kolisko M."/>
            <person name="Simpson A.G.B."/>
            <person name="Roger A.J."/>
            <person name="Svard S.G."/>
            <person name="Andersson J.O."/>
        </authorList>
    </citation>
    <scope>NUCLEOTIDE SEQUENCE</scope>
    <source>
        <strain evidence="1">PC1</strain>
    </source>
</reference>
<name>A0A146KIT2_9EUKA</name>
<proteinExistence type="predicted"/>
<evidence type="ECO:0008006" key="2">
    <source>
        <dbReference type="Google" id="ProtNLM"/>
    </source>
</evidence>
<dbReference type="AlphaFoldDB" id="A0A146KIT2"/>
<protein>
    <recommendedName>
        <fullName evidence="2">MYND-type domain-containing protein</fullName>
    </recommendedName>
</protein>
<organism evidence="1">
    <name type="scientific">Trepomonas sp. PC1</name>
    <dbReference type="NCBI Taxonomy" id="1076344"/>
    <lineage>
        <taxon>Eukaryota</taxon>
        <taxon>Metamonada</taxon>
        <taxon>Diplomonadida</taxon>
        <taxon>Hexamitidae</taxon>
        <taxon>Hexamitinae</taxon>
        <taxon>Trepomonas</taxon>
    </lineage>
</organism>
<dbReference type="PANTHER" id="PTHR46533">
    <property type="entry name" value="ZINC FINGER MYND DOMAIN-CONTAINING PROTEIN 12"/>
    <property type="match status" value="1"/>
</dbReference>
<dbReference type="PANTHER" id="PTHR46533:SF1">
    <property type="entry name" value="ZINC FINGER MYND DOMAIN-CONTAINING PROTEIN 12"/>
    <property type="match status" value="1"/>
</dbReference>
<dbReference type="InterPro" id="IPR053248">
    <property type="entry name" value="Zinc_finger_MYND_domain"/>
</dbReference>